<dbReference type="PANTHER" id="PTHR43553:SF24">
    <property type="entry name" value="ENERGY-COUPLING FACTOR TRANSPORTER ATP-BINDING PROTEIN ECFA1"/>
    <property type="match status" value="1"/>
</dbReference>
<feature type="domain" description="ABC transporter" evidence="9">
    <location>
        <begin position="304"/>
        <end position="537"/>
    </location>
</feature>
<proteinExistence type="inferred from homology"/>
<name>A0A2A9CPC7_9ACTN</name>
<evidence type="ECO:0000256" key="8">
    <source>
        <dbReference type="ARBA" id="ARBA00023136"/>
    </source>
</evidence>
<evidence type="ECO:0000256" key="2">
    <source>
        <dbReference type="ARBA" id="ARBA00005417"/>
    </source>
</evidence>
<dbReference type="CDD" id="cd03225">
    <property type="entry name" value="ABC_cobalt_CbiO_domain1"/>
    <property type="match status" value="2"/>
</dbReference>
<evidence type="ECO:0000313" key="11">
    <source>
        <dbReference type="Proteomes" id="UP000226079"/>
    </source>
</evidence>
<dbReference type="GO" id="GO:0016887">
    <property type="term" value="F:ATP hydrolysis activity"/>
    <property type="evidence" value="ECO:0007669"/>
    <property type="project" value="InterPro"/>
</dbReference>
<dbReference type="InterPro" id="IPR050095">
    <property type="entry name" value="ECF_ABC_transporter_ATP-bd"/>
</dbReference>
<evidence type="ECO:0000313" key="10">
    <source>
        <dbReference type="EMBL" id="PFG15935.1"/>
    </source>
</evidence>
<keyword evidence="7" id="KW-1278">Translocase</keyword>
<dbReference type="AlphaFoldDB" id="A0A2A9CPC7"/>
<evidence type="ECO:0000256" key="6">
    <source>
        <dbReference type="ARBA" id="ARBA00022840"/>
    </source>
</evidence>
<evidence type="ECO:0000256" key="3">
    <source>
        <dbReference type="ARBA" id="ARBA00022448"/>
    </source>
</evidence>
<evidence type="ECO:0000256" key="4">
    <source>
        <dbReference type="ARBA" id="ARBA00022475"/>
    </source>
</evidence>
<dbReference type="Gene3D" id="3.40.50.300">
    <property type="entry name" value="P-loop containing nucleotide triphosphate hydrolases"/>
    <property type="match status" value="2"/>
</dbReference>
<comment type="similarity">
    <text evidence="2">Belongs to the ABC transporter superfamily.</text>
</comment>
<dbReference type="OrthoDB" id="501320at2"/>
<dbReference type="InterPro" id="IPR003593">
    <property type="entry name" value="AAA+_ATPase"/>
</dbReference>
<dbReference type="PANTHER" id="PTHR43553">
    <property type="entry name" value="HEAVY METAL TRANSPORTER"/>
    <property type="match status" value="1"/>
</dbReference>
<keyword evidence="11" id="KW-1185">Reference proteome</keyword>
<dbReference type="GO" id="GO:0005524">
    <property type="term" value="F:ATP binding"/>
    <property type="evidence" value="ECO:0007669"/>
    <property type="project" value="UniProtKB-KW"/>
</dbReference>
<dbReference type="InterPro" id="IPR027417">
    <property type="entry name" value="P-loop_NTPase"/>
</dbReference>
<feature type="domain" description="ABC transporter" evidence="9">
    <location>
        <begin position="5"/>
        <end position="245"/>
    </location>
</feature>
<dbReference type="InterPro" id="IPR017871">
    <property type="entry name" value="ABC_transporter-like_CS"/>
</dbReference>
<keyword evidence="6 10" id="KW-0067">ATP-binding</keyword>
<keyword evidence="5" id="KW-0547">Nucleotide-binding</keyword>
<dbReference type="InterPro" id="IPR003439">
    <property type="entry name" value="ABC_transporter-like_ATP-bd"/>
</dbReference>
<sequence>MQQSLDVVGVSYRYPKADSDVLRGIELSLKAGSFTVVMGQTGAGKSTLLMALNGVIPHLKEGTMTGEVILDGTSLRDFRVQTITEYIGLVLQDPESQILGRTVAEDVAFGPRNYLVPREEINRRVSDCLAQVQLSAFAERETSQLSGGQKQRLAIAGILALKPEVLCLDEPTSELDPQGREEIYATVDRLRHSDDATIIAVEHASADVVHRADRLVVLKDGQVSWQGVPADFFRNLELVEENLVKPLPLTVVGDHLVRAGLIGRDEIPLDLESAVALVERLATGRPLPAPEQVAASSDAAQPVIEIHDLVHTYPGGHRGLSGVNLSIQAGEYVALVGRNGAGKTTLAKHLNRILQPTSGQVIVNGVDAATLQSWELARHVGYVFQNPDHQIFCASVAEEVAYGMKTVGMPQAEIDARLDEVLGFTGLSAVRDEHPFSLGKGERQRIAVASILALRPQILVVDEPTTGQDWAGVQAMMKLIDELNAAGTTIVMVTHDIDVVAHHARRVVVMSDGLVAADGPTADVLAQTEVLAAAAVTTTDTVALSRRLWPQATACLDEYELGRHLASVLAGGAR</sequence>
<protein>
    <submittedName>
        <fullName evidence="10">Energy-coupling factor transport system ATP-binding protein</fullName>
    </submittedName>
</protein>
<dbReference type="SUPFAM" id="SSF52540">
    <property type="entry name" value="P-loop containing nucleoside triphosphate hydrolases"/>
    <property type="match status" value="2"/>
</dbReference>
<evidence type="ECO:0000256" key="7">
    <source>
        <dbReference type="ARBA" id="ARBA00022967"/>
    </source>
</evidence>
<keyword evidence="4" id="KW-1003">Cell membrane</keyword>
<dbReference type="NCBIfam" id="NF010167">
    <property type="entry name" value="PRK13648.1"/>
    <property type="match status" value="2"/>
</dbReference>
<dbReference type="PROSITE" id="PS50893">
    <property type="entry name" value="ABC_TRANSPORTER_2"/>
    <property type="match status" value="2"/>
</dbReference>
<gene>
    <name evidence="10" type="ORF">ATK74_0456</name>
</gene>
<dbReference type="InterPro" id="IPR015856">
    <property type="entry name" value="ABC_transpr_CbiO/EcfA_su"/>
</dbReference>
<dbReference type="Proteomes" id="UP000226079">
    <property type="component" value="Unassembled WGS sequence"/>
</dbReference>
<dbReference type="Pfam" id="PF00005">
    <property type="entry name" value="ABC_tran"/>
    <property type="match status" value="2"/>
</dbReference>
<comment type="caution">
    <text evidence="10">The sequence shown here is derived from an EMBL/GenBank/DDBJ whole genome shotgun (WGS) entry which is preliminary data.</text>
</comment>
<dbReference type="RefSeq" id="WP_098459522.1">
    <property type="nucleotide sequence ID" value="NZ_PDJC01000001.1"/>
</dbReference>
<dbReference type="GO" id="GO:0043190">
    <property type="term" value="C:ATP-binding cassette (ABC) transporter complex"/>
    <property type="evidence" value="ECO:0007669"/>
    <property type="project" value="TreeGrafter"/>
</dbReference>
<dbReference type="PROSITE" id="PS00211">
    <property type="entry name" value="ABC_TRANSPORTER_1"/>
    <property type="match status" value="1"/>
</dbReference>
<organism evidence="10 11">
    <name type="scientific">Propionicimonas paludicola</name>
    <dbReference type="NCBI Taxonomy" id="185243"/>
    <lineage>
        <taxon>Bacteria</taxon>
        <taxon>Bacillati</taxon>
        <taxon>Actinomycetota</taxon>
        <taxon>Actinomycetes</taxon>
        <taxon>Propionibacteriales</taxon>
        <taxon>Nocardioidaceae</taxon>
        <taxon>Propionicimonas</taxon>
    </lineage>
</organism>
<dbReference type="FunFam" id="3.40.50.300:FF:000224">
    <property type="entry name" value="Energy-coupling factor transporter ATP-binding protein EcfA"/>
    <property type="match status" value="2"/>
</dbReference>
<evidence type="ECO:0000256" key="1">
    <source>
        <dbReference type="ARBA" id="ARBA00004236"/>
    </source>
</evidence>
<keyword evidence="8" id="KW-0472">Membrane</keyword>
<evidence type="ECO:0000259" key="9">
    <source>
        <dbReference type="PROSITE" id="PS50893"/>
    </source>
</evidence>
<keyword evidence="3" id="KW-0813">Transport</keyword>
<evidence type="ECO:0000256" key="5">
    <source>
        <dbReference type="ARBA" id="ARBA00022741"/>
    </source>
</evidence>
<accession>A0A2A9CPC7</accession>
<comment type="subcellular location">
    <subcellularLocation>
        <location evidence="1">Cell membrane</location>
    </subcellularLocation>
</comment>
<dbReference type="GO" id="GO:0042626">
    <property type="term" value="F:ATPase-coupled transmembrane transporter activity"/>
    <property type="evidence" value="ECO:0007669"/>
    <property type="project" value="TreeGrafter"/>
</dbReference>
<reference evidence="10 11" key="1">
    <citation type="submission" date="2017-10" db="EMBL/GenBank/DDBJ databases">
        <title>Sequencing the genomes of 1000 actinobacteria strains.</title>
        <authorList>
            <person name="Klenk H.-P."/>
        </authorList>
    </citation>
    <scope>NUCLEOTIDE SEQUENCE [LARGE SCALE GENOMIC DNA]</scope>
    <source>
        <strain evidence="10 11">DSM 15597</strain>
    </source>
</reference>
<dbReference type="EMBL" id="PDJC01000001">
    <property type="protein sequence ID" value="PFG15935.1"/>
    <property type="molecule type" value="Genomic_DNA"/>
</dbReference>
<dbReference type="SMART" id="SM00382">
    <property type="entry name" value="AAA"/>
    <property type="match status" value="2"/>
</dbReference>